<evidence type="ECO:0000256" key="2">
    <source>
        <dbReference type="ARBA" id="ARBA00022448"/>
    </source>
</evidence>
<dbReference type="GO" id="GO:0046961">
    <property type="term" value="F:proton-transporting ATPase activity, rotational mechanism"/>
    <property type="evidence" value="ECO:0007669"/>
    <property type="project" value="InterPro"/>
</dbReference>
<dbReference type="InterPro" id="IPR008218">
    <property type="entry name" value="ATPase_V1-cplx_f_g_su"/>
</dbReference>
<keyword evidence="2" id="KW-0813">Transport</keyword>
<name>A0A426QE24_9GAMM</name>
<evidence type="ECO:0000313" key="5">
    <source>
        <dbReference type="Proteomes" id="UP000287798"/>
    </source>
</evidence>
<gene>
    <name evidence="4" type="ORF">D6C00_14710</name>
</gene>
<dbReference type="SUPFAM" id="SSF159468">
    <property type="entry name" value="AtpF-like"/>
    <property type="match status" value="1"/>
</dbReference>
<proteinExistence type="inferred from homology"/>
<evidence type="ECO:0000313" key="4">
    <source>
        <dbReference type="EMBL" id="RRQ20008.1"/>
    </source>
</evidence>
<keyword evidence="5" id="KW-1185">Reference proteome</keyword>
<protein>
    <submittedName>
        <fullName evidence="4">Vacuolar H+transporting two-sector ATPase F subunit</fullName>
    </submittedName>
</protein>
<evidence type="ECO:0000256" key="1">
    <source>
        <dbReference type="ARBA" id="ARBA00010148"/>
    </source>
</evidence>
<dbReference type="OrthoDB" id="8481801at2"/>
<evidence type="ECO:0000256" key="3">
    <source>
        <dbReference type="ARBA" id="ARBA00023065"/>
    </source>
</evidence>
<dbReference type="InterPro" id="IPR036906">
    <property type="entry name" value="ATPase_V1_fsu_sf"/>
</dbReference>
<keyword evidence="3" id="KW-0406">Ion transport</keyword>
<organism evidence="4 5">
    <name type="scientific">Thiohalobacter thiocyanaticus</name>
    <dbReference type="NCBI Taxonomy" id="585455"/>
    <lineage>
        <taxon>Bacteria</taxon>
        <taxon>Pseudomonadati</taxon>
        <taxon>Pseudomonadota</taxon>
        <taxon>Gammaproteobacteria</taxon>
        <taxon>Thiohalobacterales</taxon>
        <taxon>Thiohalobacteraceae</taxon>
        <taxon>Thiohalobacter</taxon>
    </lineage>
</organism>
<comment type="caution">
    <text evidence="4">The sequence shown here is derived from an EMBL/GenBank/DDBJ whole genome shotgun (WGS) entry which is preliminary data.</text>
</comment>
<sequence length="101" mass="10841">MSTPHYIGDADTAAALRLAGVQVYVPGEEEDPVALFEQYLGETDFLLLGTAFARRLPPETLKAALKAGQPLVAVIPDVLGEEDFVGESVRLRRELGWGSAS</sequence>
<comment type="similarity">
    <text evidence="1">Belongs to the V-ATPase F subunit family.</text>
</comment>
<dbReference type="Proteomes" id="UP000287798">
    <property type="component" value="Unassembled WGS sequence"/>
</dbReference>
<dbReference type="EMBL" id="QZMU01000002">
    <property type="protein sequence ID" value="RRQ20008.1"/>
    <property type="molecule type" value="Genomic_DNA"/>
</dbReference>
<reference evidence="4 5" key="1">
    <citation type="journal article" date="2010" name="Int. J. Syst. Evol. Microbiol.">
        <title>Thiohalobacter thiocyanaticus gen. nov., sp. nov., a moderately halophilic, sulfur-oxidizing gammaproteobacterium from hypersaline lakes, that utilizes thiocyanate.</title>
        <authorList>
            <person name="Sorokin D.Y."/>
            <person name="Kovaleva O.L."/>
            <person name="Tourova T.P."/>
            <person name="Muyzer G."/>
        </authorList>
    </citation>
    <scope>NUCLEOTIDE SEQUENCE [LARGE SCALE GENOMIC DNA]</scope>
    <source>
        <strain evidence="4 5">Hrh1</strain>
    </source>
</reference>
<accession>A0A426QE24</accession>
<dbReference type="Pfam" id="PF01990">
    <property type="entry name" value="ATP-synt_F"/>
    <property type="match status" value="1"/>
</dbReference>
<dbReference type="AlphaFoldDB" id="A0A426QE24"/>
<dbReference type="RefSeq" id="WP_125182571.1">
    <property type="nucleotide sequence ID" value="NZ_QZMU01000002.1"/>
</dbReference>
<dbReference type="Gene3D" id="3.40.50.10580">
    <property type="entry name" value="ATPase, V1 complex, subunit F"/>
    <property type="match status" value="1"/>
</dbReference>